<organism evidence="16 17">
    <name type="scientific">Solemya pervernicosa gill symbiont</name>
    <dbReference type="NCBI Taxonomy" id="642797"/>
    <lineage>
        <taxon>Bacteria</taxon>
        <taxon>Pseudomonadati</taxon>
        <taxon>Pseudomonadota</taxon>
        <taxon>Gammaproteobacteria</taxon>
        <taxon>sulfur-oxidizing symbionts</taxon>
    </lineage>
</organism>
<keyword evidence="8 13" id="KW-0238">DNA-binding</keyword>
<reference evidence="16 17" key="1">
    <citation type="submission" date="2016-11" db="EMBL/GenBank/DDBJ databases">
        <title>Mixed transmission modes and dynamic genome evolution in an obligate animal-bacterial symbiosis.</title>
        <authorList>
            <person name="Russell S.L."/>
            <person name="Corbett-Detig R.B."/>
            <person name="Cavanaugh C.M."/>
        </authorList>
    </citation>
    <scope>NUCLEOTIDE SEQUENCE [LARGE SCALE GENOMIC DNA]</scope>
    <source>
        <strain evidence="16">Sveles-Q1</strain>
    </source>
</reference>
<evidence type="ECO:0000256" key="1">
    <source>
        <dbReference type="ARBA" id="ARBA00004496"/>
    </source>
</evidence>
<evidence type="ECO:0000256" key="4">
    <source>
        <dbReference type="ARBA" id="ARBA00022763"/>
    </source>
</evidence>
<dbReference type="InterPro" id="IPR027417">
    <property type="entry name" value="P-loop_NTPase"/>
</dbReference>
<dbReference type="Proteomes" id="UP000191110">
    <property type="component" value="Unassembled WGS sequence"/>
</dbReference>
<dbReference type="InterPro" id="IPR036101">
    <property type="entry name" value="CarD-like/TRCF_RID_sf"/>
</dbReference>
<dbReference type="SUPFAM" id="SSF143517">
    <property type="entry name" value="TRCF domain-like"/>
    <property type="match status" value="1"/>
</dbReference>
<dbReference type="Gene3D" id="3.40.50.11180">
    <property type="match status" value="1"/>
</dbReference>
<evidence type="ECO:0000256" key="12">
    <source>
        <dbReference type="ARBA" id="ARBA00070128"/>
    </source>
</evidence>
<dbReference type="Pfam" id="PF00270">
    <property type="entry name" value="DEAD"/>
    <property type="match status" value="1"/>
</dbReference>
<keyword evidence="2 13" id="KW-0963">Cytoplasm</keyword>
<dbReference type="PANTHER" id="PTHR47964:SF1">
    <property type="entry name" value="ATP-DEPENDENT DNA HELICASE HOMOLOG RECG, CHLOROPLASTIC"/>
    <property type="match status" value="1"/>
</dbReference>
<dbReference type="SMART" id="SM00487">
    <property type="entry name" value="DEXDc"/>
    <property type="match status" value="1"/>
</dbReference>
<dbReference type="SUPFAM" id="SSF141259">
    <property type="entry name" value="CarD-like"/>
    <property type="match status" value="1"/>
</dbReference>
<comment type="subcellular location">
    <subcellularLocation>
        <location evidence="1 13">Cytoplasm</location>
    </subcellularLocation>
</comment>
<comment type="similarity">
    <text evidence="10 13">In the N-terminal section; belongs to the UvrB family.</text>
</comment>
<evidence type="ECO:0000313" key="17">
    <source>
        <dbReference type="Proteomes" id="UP000191110"/>
    </source>
</evidence>
<dbReference type="Gene3D" id="3.30.2060.10">
    <property type="entry name" value="Penicillin-binding protein 1b domain"/>
    <property type="match status" value="1"/>
</dbReference>
<dbReference type="InterPro" id="IPR011545">
    <property type="entry name" value="DEAD/DEAH_box_helicase_dom"/>
</dbReference>
<evidence type="ECO:0000256" key="11">
    <source>
        <dbReference type="ARBA" id="ARBA00061399"/>
    </source>
</evidence>
<proteinExistence type="inferred from homology"/>
<dbReference type="GO" id="GO:0003678">
    <property type="term" value="F:DNA helicase activity"/>
    <property type="evidence" value="ECO:0007669"/>
    <property type="project" value="TreeGrafter"/>
</dbReference>
<sequence>MSNKLTTPLLNTSLPTQNGTVLWGQLYGAGRALAIAEAAQHHQGPVVVVTGDMQSATALESELEFFTRGSDLPIMSFPDWETLPYDHFSPHQDIVSQRLITLYRLPQLQRGILILPVPTLMQRLAPRSYLEANTLMLKVGDRLDPEQMRLRLEAGGYNHTAQVMEHGEYTVRGSLFDLYPMGNSLPFRIDLFDDEIESIRTFDPETQRSVEQVSEIRLLPAREFPLTEDAIKRFRQAFRSRFEGDAKKSPIYNSVSEAQAPGGIEYYLPLFFEQTATLSDYLPDSTALFTLSDVEAGIEAFWNEVEERYEQLRHDQERPLLAPDALFLNAAQLDLISERFPHVSLQSFELEPSIKGGINFQTARPPSLTIRVRDAEPTQALDRFLTDFKGRILFVAESAGRREVLLEQLRAASHYPSSFESWHDFIAADTRLAITAAPIDEGLLIESPQLAIVTEAQLYGERLQQRRRRRAVSRDNEAIISNLTDLNVGAPVVHEEHGVGRFIGMQTLTVGDMESEFLTLEYSGDDKLYVPVASLHLISRYSGTSPESAPLHKLGSEQWSRAKRKAAERVRDVAAELLDVYARRAALQGKAIRVNSEEYAAFSASFPFEETPDQLQAIDQVLEDMCSVQPMDRVVCGDVGFGKTEVAMRAAFLAMNDNKQVVMLVPTTLLAQQHYQNFIDRFADWPFRIEVLSRFKTAKQQDEVLEKLADGKVDLVIGTHKLLQKGIAYNDLGLVIVDEEHRFGVRQKEQLKQLRTEVDILTLTATPIPRTLNMSLVGLRGFSIIATPPQQRLAVKTFVSDWNGPLIREACLRELKRGGQIYFLHNEVESIEKMAAKLGELVPEARIHVAHGQMRERELEQIMLDFYHRRCNLLLATTIIESGIDVPNANTIIINRADKLGLAQLHQLRGRVGRSHHRAYAYLMVPSKKTITPDAVKRLEAIESLEDLGAGFMLATHDLEIRGAGELLGDDQSGQIAEIGFSLYTELLERAVKALKAGKQPELDQPLDHGPEVDLHIPALIPDDYLHDVHTRLVLYKRIASAESGDALRELQVEMIDRFGLLPDPVKNLFRITGLKLLAQPLGIAKIDVGPSGGRVQFNEQPNIDPIKIITLVQSEPQRYKLDGQDKLRFFDEMEAPEHRLESTETLLNALQPEEIM</sequence>
<dbReference type="RefSeq" id="WP_078482327.1">
    <property type="nucleotide sequence ID" value="NZ_MPRL01000003.1"/>
</dbReference>
<dbReference type="EMBL" id="MPRL01000003">
    <property type="protein sequence ID" value="OOZ42050.1"/>
    <property type="molecule type" value="Genomic_DNA"/>
</dbReference>
<dbReference type="FunFam" id="3.40.50.300:FF:000300">
    <property type="entry name" value="Transcription-repair-coupling factor"/>
    <property type="match status" value="1"/>
</dbReference>
<keyword evidence="3 13" id="KW-0547">Nucleotide-binding</keyword>
<evidence type="ECO:0000256" key="2">
    <source>
        <dbReference type="ARBA" id="ARBA00022490"/>
    </source>
</evidence>
<dbReference type="GO" id="GO:0006355">
    <property type="term" value="P:regulation of DNA-templated transcription"/>
    <property type="evidence" value="ECO:0007669"/>
    <property type="project" value="UniProtKB-UniRule"/>
</dbReference>
<accession>A0A1T2LAF2</accession>
<evidence type="ECO:0000256" key="5">
    <source>
        <dbReference type="ARBA" id="ARBA00022801"/>
    </source>
</evidence>
<keyword evidence="17" id="KW-1185">Reference proteome</keyword>
<evidence type="ECO:0000313" key="16">
    <source>
        <dbReference type="EMBL" id="OOZ42050.1"/>
    </source>
</evidence>
<dbReference type="InterPro" id="IPR005118">
    <property type="entry name" value="TRCF_C"/>
</dbReference>
<protein>
    <recommendedName>
        <fullName evidence="12 13">Transcription-repair-coupling factor</fullName>
        <shortName evidence="13">TRCF</shortName>
        <ecNumber evidence="13">3.6.4.-</ecNumber>
    </recommendedName>
</protein>
<dbReference type="InterPro" id="IPR004576">
    <property type="entry name" value="Mfd"/>
</dbReference>
<dbReference type="InterPro" id="IPR041471">
    <property type="entry name" value="UvrB_inter"/>
</dbReference>
<dbReference type="PANTHER" id="PTHR47964">
    <property type="entry name" value="ATP-DEPENDENT DNA HELICASE HOMOLOG RECG, CHLOROPLASTIC"/>
    <property type="match status" value="1"/>
</dbReference>
<dbReference type="SMART" id="SM00982">
    <property type="entry name" value="TRCF"/>
    <property type="match status" value="1"/>
</dbReference>
<keyword evidence="6" id="KW-0347">Helicase</keyword>
<keyword evidence="4 13" id="KW-0227">DNA damage</keyword>
<dbReference type="SMART" id="SM00490">
    <property type="entry name" value="HELICc"/>
    <property type="match status" value="1"/>
</dbReference>
<dbReference type="AlphaFoldDB" id="A0A1T2LAF2"/>
<keyword evidence="5 13" id="KW-0378">Hydrolase</keyword>
<keyword evidence="7 13" id="KW-0067">ATP-binding</keyword>
<dbReference type="InterPro" id="IPR048635">
    <property type="entry name" value="MFD_D3"/>
</dbReference>
<dbReference type="Pfam" id="PF03461">
    <property type="entry name" value="TRCF"/>
    <property type="match status" value="1"/>
</dbReference>
<dbReference type="GO" id="GO:0016787">
    <property type="term" value="F:hydrolase activity"/>
    <property type="evidence" value="ECO:0007669"/>
    <property type="project" value="UniProtKB-KW"/>
</dbReference>
<keyword evidence="9 13" id="KW-0234">DNA repair</keyword>
<dbReference type="PROSITE" id="PS51192">
    <property type="entry name" value="HELICASE_ATP_BIND_1"/>
    <property type="match status" value="1"/>
</dbReference>
<evidence type="ECO:0000256" key="6">
    <source>
        <dbReference type="ARBA" id="ARBA00022806"/>
    </source>
</evidence>
<evidence type="ECO:0000256" key="10">
    <source>
        <dbReference type="ARBA" id="ARBA00061104"/>
    </source>
</evidence>
<dbReference type="GO" id="GO:0005737">
    <property type="term" value="C:cytoplasm"/>
    <property type="evidence" value="ECO:0007669"/>
    <property type="project" value="UniProtKB-SubCell"/>
</dbReference>
<dbReference type="Pfam" id="PF21132">
    <property type="entry name" value="MFD_D3"/>
    <property type="match status" value="1"/>
</dbReference>
<dbReference type="SMART" id="SM01058">
    <property type="entry name" value="CarD_TRCF"/>
    <property type="match status" value="1"/>
</dbReference>
<dbReference type="FunFam" id="3.40.50.300:FF:000546">
    <property type="entry name" value="Transcription-repair-coupling factor"/>
    <property type="match status" value="1"/>
</dbReference>
<dbReference type="NCBIfam" id="NF007966">
    <property type="entry name" value="PRK10689.1"/>
    <property type="match status" value="1"/>
</dbReference>
<dbReference type="OrthoDB" id="9804325at2"/>
<dbReference type="Gene3D" id="3.40.50.11140">
    <property type="match status" value="1"/>
</dbReference>
<dbReference type="Pfam" id="PF02559">
    <property type="entry name" value="CarD_TRCF_RID"/>
    <property type="match status" value="1"/>
</dbReference>
<evidence type="ECO:0000256" key="9">
    <source>
        <dbReference type="ARBA" id="ARBA00023204"/>
    </source>
</evidence>
<evidence type="ECO:0000259" key="14">
    <source>
        <dbReference type="PROSITE" id="PS51192"/>
    </source>
</evidence>
<dbReference type="InterPro" id="IPR037235">
    <property type="entry name" value="TRCF-like_C_D7"/>
</dbReference>
<dbReference type="InterPro" id="IPR014001">
    <property type="entry name" value="Helicase_ATP-bd"/>
</dbReference>
<comment type="similarity">
    <text evidence="11 13">In the C-terminal section; belongs to the helicase family. RecG subfamily.</text>
</comment>
<dbReference type="Pfam" id="PF17757">
    <property type="entry name" value="UvrB_inter"/>
    <property type="match status" value="1"/>
</dbReference>
<dbReference type="InterPro" id="IPR047112">
    <property type="entry name" value="RecG/Mfd"/>
</dbReference>
<evidence type="ECO:0000256" key="3">
    <source>
        <dbReference type="ARBA" id="ARBA00022741"/>
    </source>
</evidence>
<evidence type="ECO:0000256" key="8">
    <source>
        <dbReference type="ARBA" id="ARBA00023125"/>
    </source>
</evidence>
<dbReference type="CDD" id="cd17991">
    <property type="entry name" value="DEXHc_TRCF"/>
    <property type="match status" value="1"/>
</dbReference>
<comment type="caution">
    <text evidence="16">The sequence shown here is derived from an EMBL/GenBank/DDBJ whole genome shotgun (WGS) entry which is preliminary data.</text>
</comment>
<gene>
    <name evidence="13" type="primary">mfd</name>
    <name evidence="16" type="ORF">BOW53_01570</name>
</gene>
<dbReference type="PROSITE" id="PS51194">
    <property type="entry name" value="HELICASE_CTER"/>
    <property type="match status" value="1"/>
</dbReference>
<dbReference type="GO" id="GO:0000716">
    <property type="term" value="P:transcription-coupled nucleotide-excision repair, DNA damage recognition"/>
    <property type="evidence" value="ECO:0007669"/>
    <property type="project" value="UniProtKB-UniRule"/>
</dbReference>
<evidence type="ECO:0000256" key="7">
    <source>
        <dbReference type="ARBA" id="ARBA00022840"/>
    </source>
</evidence>
<dbReference type="Gene3D" id="3.90.1150.50">
    <property type="entry name" value="Transcription-repair-coupling factor, D7 domain"/>
    <property type="match status" value="1"/>
</dbReference>
<dbReference type="InterPro" id="IPR001650">
    <property type="entry name" value="Helicase_C-like"/>
</dbReference>
<name>A0A1T2LAF2_9GAMM</name>
<dbReference type="Gene3D" id="3.40.50.300">
    <property type="entry name" value="P-loop containing nucleotide triphosphate hydrolases"/>
    <property type="match status" value="2"/>
</dbReference>
<feature type="domain" description="Helicase ATP-binding" evidence="14">
    <location>
        <begin position="624"/>
        <end position="785"/>
    </location>
</feature>
<dbReference type="NCBIfam" id="TIGR00580">
    <property type="entry name" value="mfd"/>
    <property type="match status" value="1"/>
</dbReference>
<dbReference type="SUPFAM" id="SSF52540">
    <property type="entry name" value="P-loop containing nucleoside triphosphate hydrolases"/>
    <property type="match status" value="4"/>
</dbReference>
<evidence type="ECO:0000256" key="13">
    <source>
        <dbReference type="HAMAP-Rule" id="MF_00969"/>
    </source>
</evidence>
<dbReference type="Pfam" id="PF00271">
    <property type="entry name" value="Helicase_C"/>
    <property type="match status" value="1"/>
</dbReference>
<comment type="function">
    <text evidence="13">Couples transcription and DNA repair by recognizing RNA polymerase (RNAP) stalled at DNA lesions. Mediates ATP-dependent release of RNAP and its truncated transcript from the DNA, and recruitment of nucleotide excision repair machinery to the damaged site.</text>
</comment>
<dbReference type="GO" id="GO:0003684">
    <property type="term" value="F:damaged DNA binding"/>
    <property type="evidence" value="ECO:0007669"/>
    <property type="project" value="InterPro"/>
</dbReference>
<feature type="domain" description="Helicase C-terminal" evidence="15">
    <location>
        <begin position="806"/>
        <end position="960"/>
    </location>
</feature>
<dbReference type="Gene3D" id="2.40.10.170">
    <property type="match status" value="1"/>
</dbReference>
<dbReference type="GO" id="GO:0005524">
    <property type="term" value="F:ATP binding"/>
    <property type="evidence" value="ECO:0007669"/>
    <property type="project" value="UniProtKB-UniRule"/>
</dbReference>
<dbReference type="EC" id="3.6.4.-" evidence="13"/>
<dbReference type="HAMAP" id="MF_00969">
    <property type="entry name" value="TRCF"/>
    <property type="match status" value="1"/>
</dbReference>
<dbReference type="InterPro" id="IPR003711">
    <property type="entry name" value="CarD-like/TRCF_RID"/>
</dbReference>
<evidence type="ECO:0000259" key="15">
    <source>
        <dbReference type="PROSITE" id="PS51194"/>
    </source>
</evidence>